<dbReference type="Gene3D" id="1.10.540.10">
    <property type="entry name" value="Acyl-CoA dehydrogenase/oxidase, N-terminal domain"/>
    <property type="match status" value="1"/>
</dbReference>
<evidence type="ECO:0000256" key="1">
    <source>
        <dbReference type="ARBA" id="ARBA00001974"/>
    </source>
</evidence>
<sequence length="359" mass="38927">MSEIRDILLTTTEKILKDHCTKEVITKVEQGIWPAPLWDTLEETGITNISIPVEMQGSGGSLGDALSVLQAAGRFAAPIPLAETLLSKWVLSTCNLPFPDGPLAIVMPSSTDSVKFTNTPAGWDISGTAKKVSWARFAKAIVVLGYCGDSLVAALLHPDLLTINNGENLAGESLDEVIFNHVGVEIENVKTMTSHMDETAIFTRAALTRIALMSGALERVLELSVSYAKEREQFGRSIGRFQAVQQQLAILAGEVTAAGVASNMAISDSEEEASWPSIALAKIRLGQAAGTVTPIAHQIHGAIGFTDEHVLQQYTRRLWAWREEFGNETVWAARLGERILSHGSESLYPLVTNINQIRL</sequence>
<evidence type="ECO:0000256" key="5">
    <source>
        <dbReference type="ARBA" id="ARBA00023002"/>
    </source>
</evidence>
<evidence type="ECO:0000259" key="6">
    <source>
        <dbReference type="Pfam" id="PF00441"/>
    </source>
</evidence>
<dbReference type="GO" id="GO:0003995">
    <property type="term" value="F:acyl-CoA dehydrogenase activity"/>
    <property type="evidence" value="ECO:0007669"/>
    <property type="project" value="TreeGrafter"/>
</dbReference>
<keyword evidence="8" id="KW-1185">Reference proteome</keyword>
<evidence type="ECO:0000256" key="2">
    <source>
        <dbReference type="ARBA" id="ARBA00009347"/>
    </source>
</evidence>
<proteinExistence type="inferred from homology"/>
<dbReference type="EMBL" id="AJLS01000097">
    <property type="protein sequence ID" value="EKN66944.1"/>
    <property type="molecule type" value="Genomic_DNA"/>
</dbReference>
<dbReference type="InterPro" id="IPR009100">
    <property type="entry name" value="AcylCoA_DH/oxidase_NM_dom_sf"/>
</dbReference>
<dbReference type="PATRIC" id="fig|1117379.3.peg.2826"/>
<dbReference type="RefSeq" id="WP_007085736.1">
    <property type="nucleotide sequence ID" value="NZ_AJLS01000097.1"/>
</dbReference>
<organism evidence="7 8">
    <name type="scientific">Neobacillus bataviensis LMG 21833</name>
    <dbReference type="NCBI Taxonomy" id="1117379"/>
    <lineage>
        <taxon>Bacteria</taxon>
        <taxon>Bacillati</taxon>
        <taxon>Bacillota</taxon>
        <taxon>Bacilli</taxon>
        <taxon>Bacillales</taxon>
        <taxon>Bacillaceae</taxon>
        <taxon>Neobacillus</taxon>
    </lineage>
</organism>
<dbReference type="SUPFAM" id="SSF47203">
    <property type="entry name" value="Acyl-CoA dehydrogenase C-terminal domain-like"/>
    <property type="match status" value="1"/>
</dbReference>
<evidence type="ECO:0000313" key="8">
    <source>
        <dbReference type="Proteomes" id="UP000006316"/>
    </source>
</evidence>
<dbReference type="GO" id="GO:0050660">
    <property type="term" value="F:flavin adenine dinucleotide binding"/>
    <property type="evidence" value="ECO:0007669"/>
    <property type="project" value="InterPro"/>
</dbReference>
<comment type="similarity">
    <text evidence="2">Belongs to the acyl-CoA dehydrogenase family.</text>
</comment>
<dbReference type="eggNOG" id="COG1960">
    <property type="taxonomic scope" value="Bacteria"/>
</dbReference>
<dbReference type="InterPro" id="IPR036250">
    <property type="entry name" value="AcylCo_DH-like_C"/>
</dbReference>
<keyword evidence="5" id="KW-0560">Oxidoreductase</keyword>
<protein>
    <submittedName>
        <fullName evidence="7">Acyl-CoA dehydrogenase domain-containing protein</fullName>
    </submittedName>
</protein>
<reference evidence="7 8" key="1">
    <citation type="journal article" date="2012" name="Front. Microbiol.">
        <title>Redundancy and modularity in membrane-associated dissimilatory nitrate reduction in Bacillus.</title>
        <authorList>
            <person name="Heylen K."/>
            <person name="Keltjens J."/>
        </authorList>
    </citation>
    <scope>NUCLEOTIDE SEQUENCE [LARGE SCALE GENOMIC DNA]</scope>
    <source>
        <strain evidence="8">LMG 21833T</strain>
    </source>
</reference>
<dbReference type="PANTHER" id="PTHR43884:SF20">
    <property type="entry name" value="ACYL-COA DEHYDROGENASE FADE28"/>
    <property type="match status" value="1"/>
</dbReference>
<keyword evidence="4" id="KW-0274">FAD</keyword>
<dbReference type="STRING" id="1117379.BABA_13687"/>
<dbReference type="SUPFAM" id="SSF56645">
    <property type="entry name" value="Acyl-CoA dehydrogenase NM domain-like"/>
    <property type="match status" value="1"/>
</dbReference>
<dbReference type="OrthoDB" id="2450120at2"/>
<feature type="domain" description="Acyl-CoA dehydrogenase/oxidase C-terminal" evidence="6">
    <location>
        <begin position="204"/>
        <end position="339"/>
    </location>
</feature>
<dbReference type="InterPro" id="IPR037069">
    <property type="entry name" value="AcylCoA_DH/ox_N_sf"/>
</dbReference>
<dbReference type="AlphaFoldDB" id="K6DF58"/>
<dbReference type="Proteomes" id="UP000006316">
    <property type="component" value="Unassembled WGS sequence"/>
</dbReference>
<dbReference type="Gene3D" id="1.20.140.10">
    <property type="entry name" value="Butyryl-CoA Dehydrogenase, subunit A, domain 3"/>
    <property type="match status" value="1"/>
</dbReference>
<name>K6DF58_9BACI</name>
<comment type="caution">
    <text evidence="7">The sequence shown here is derived from an EMBL/GenBank/DDBJ whole genome shotgun (WGS) entry which is preliminary data.</text>
</comment>
<evidence type="ECO:0000256" key="3">
    <source>
        <dbReference type="ARBA" id="ARBA00022630"/>
    </source>
</evidence>
<dbReference type="Pfam" id="PF00441">
    <property type="entry name" value="Acyl-CoA_dh_1"/>
    <property type="match status" value="1"/>
</dbReference>
<evidence type="ECO:0000313" key="7">
    <source>
        <dbReference type="EMBL" id="EKN66944.1"/>
    </source>
</evidence>
<dbReference type="PANTHER" id="PTHR43884">
    <property type="entry name" value="ACYL-COA DEHYDROGENASE"/>
    <property type="match status" value="1"/>
</dbReference>
<accession>K6DF58</accession>
<evidence type="ECO:0000256" key="4">
    <source>
        <dbReference type="ARBA" id="ARBA00022827"/>
    </source>
</evidence>
<gene>
    <name evidence="7" type="ORF">BABA_13687</name>
</gene>
<keyword evidence="3" id="KW-0285">Flavoprotein</keyword>
<dbReference type="InterPro" id="IPR009075">
    <property type="entry name" value="AcylCo_DH/oxidase_C"/>
</dbReference>
<comment type="cofactor">
    <cofactor evidence="1">
        <name>FAD</name>
        <dbReference type="ChEBI" id="CHEBI:57692"/>
    </cofactor>
</comment>